<dbReference type="PANTHER" id="PTHR30383:SF5">
    <property type="entry name" value="SGNH HYDROLASE-TYPE ESTERASE DOMAIN-CONTAINING PROTEIN"/>
    <property type="match status" value="1"/>
</dbReference>
<evidence type="ECO:0000259" key="1">
    <source>
        <dbReference type="Pfam" id="PF13472"/>
    </source>
</evidence>
<protein>
    <recommendedName>
        <fullName evidence="1">SGNH hydrolase-type esterase domain-containing protein</fullName>
    </recommendedName>
</protein>
<feature type="domain" description="SGNH hydrolase-type esterase" evidence="1">
    <location>
        <begin position="98"/>
        <end position="388"/>
    </location>
</feature>
<organism evidence="2">
    <name type="scientific">hydrothermal vent metagenome</name>
    <dbReference type="NCBI Taxonomy" id="652676"/>
    <lineage>
        <taxon>unclassified sequences</taxon>
        <taxon>metagenomes</taxon>
        <taxon>ecological metagenomes</taxon>
    </lineage>
</organism>
<dbReference type="InterPro" id="IPR036514">
    <property type="entry name" value="SGNH_hydro_sf"/>
</dbReference>
<dbReference type="Gene3D" id="1.25.40.10">
    <property type="entry name" value="Tetratricopeptide repeat domain"/>
    <property type="match status" value="1"/>
</dbReference>
<reference evidence="2" key="1">
    <citation type="submission" date="2018-06" db="EMBL/GenBank/DDBJ databases">
        <authorList>
            <person name="Zhirakovskaya E."/>
        </authorList>
    </citation>
    <scope>NUCLEOTIDE SEQUENCE</scope>
</reference>
<accession>A0A3B1A1Q7</accession>
<dbReference type="SMART" id="SM00028">
    <property type="entry name" value="TPR"/>
    <property type="match status" value="3"/>
</dbReference>
<dbReference type="InterPro" id="IPR013830">
    <property type="entry name" value="SGNH_hydro"/>
</dbReference>
<dbReference type="AlphaFoldDB" id="A0A3B1A1Q7"/>
<dbReference type="PANTHER" id="PTHR30383">
    <property type="entry name" value="THIOESTERASE 1/PROTEASE 1/LYSOPHOSPHOLIPASE L1"/>
    <property type="match status" value="1"/>
</dbReference>
<name>A0A3B1A1Q7_9ZZZZ</name>
<dbReference type="InterPro" id="IPR019734">
    <property type="entry name" value="TPR_rpt"/>
</dbReference>
<gene>
    <name evidence="2" type="ORF">MNBD_GAMMA17-782</name>
</gene>
<dbReference type="Gene3D" id="3.40.50.1110">
    <property type="entry name" value="SGNH hydrolase"/>
    <property type="match status" value="1"/>
</dbReference>
<dbReference type="EMBL" id="UOFQ01000070">
    <property type="protein sequence ID" value="VAW87654.1"/>
    <property type="molecule type" value="Genomic_DNA"/>
</dbReference>
<dbReference type="InterPro" id="IPR051532">
    <property type="entry name" value="Ester_Hydrolysis_Enzymes"/>
</dbReference>
<dbReference type="Pfam" id="PF13472">
    <property type="entry name" value="Lipase_GDSL_2"/>
    <property type="match status" value="1"/>
</dbReference>
<sequence>MVMQKTLSKKKRSLFLLLTLFFPLLFFVLLEGGLRFFDYGDNLNLFVPTPDNFADTQYLAINQDVARRYFTQVSRTPLPVNTFFLKNKPANGYRIFMLGGSTVAGWPYSNNVLSSRLLNQRLTDAFPGKQIEVINTGIAALNSHSLLDFMDEVLEQKPDAIMIYAGHNEFYGALGAASTESLGPSRWIIKSYLAALNFKTVLWVRDVTSDFQRWLATLRSAAPAHSQYATLMGEMIGEQNVVYNGATYRRAKQHYQQNLEEIFERAHAANVPVIISELVSNVRDHAPFVSVATDRYPSADIVFRQAQVLEAEGQYGQARAAYYRAKDLDVLRFRAPQAFNEIIRETAAKFNVPVVPMQSSFEKASPNGLIGANLMLEHLHPTVEGYALIANAFFDSMQQHRLITAEWPAKKIKPPAYYAKNWPVTDLDRAIGMLRTMKLMDHWPFTPPSEPGNGFDNFQPGTYAEEVAYRLEKNELNFVQAHSEMAQHYRLAGKHGLAFREYQALIKAAPHHASFYLLAAKNRMEQKRFEAALVLIKQSLTLKNSALGNKWAGQIMLHYRRFDDAVSYLKKAQKQLSKDAHLVYLLASAYALSGHKQHAHEALIHLQTMQHDFAGIPRLEKLINNLK</sequence>
<dbReference type="SUPFAM" id="SSF52266">
    <property type="entry name" value="SGNH hydrolase"/>
    <property type="match status" value="1"/>
</dbReference>
<dbReference type="SUPFAM" id="SSF48452">
    <property type="entry name" value="TPR-like"/>
    <property type="match status" value="1"/>
</dbReference>
<evidence type="ECO:0000313" key="2">
    <source>
        <dbReference type="EMBL" id="VAW87654.1"/>
    </source>
</evidence>
<proteinExistence type="predicted"/>
<dbReference type="InterPro" id="IPR011990">
    <property type="entry name" value="TPR-like_helical_dom_sf"/>
</dbReference>
<dbReference type="GO" id="GO:0004622">
    <property type="term" value="F:phosphatidylcholine lysophospholipase activity"/>
    <property type="evidence" value="ECO:0007669"/>
    <property type="project" value="TreeGrafter"/>
</dbReference>